<gene>
    <name evidence="3" type="ORF">LMUR_11132</name>
</gene>
<dbReference type="EMBL" id="AODG01000013">
    <property type="protein sequence ID" value="EUJ27049.1"/>
    <property type="molecule type" value="Genomic_DNA"/>
</dbReference>
<dbReference type="GO" id="GO:0003700">
    <property type="term" value="F:DNA-binding transcription factor activity"/>
    <property type="evidence" value="ECO:0007669"/>
    <property type="project" value="InterPro"/>
</dbReference>
<dbReference type="InterPro" id="IPR000835">
    <property type="entry name" value="HTH_MarR-typ"/>
</dbReference>
<dbReference type="PANTHER" id="PTHR33164">
    <property type="entry name" value="TRANSCRIPTIONAL REGULATOR, MARR FAMILY"/>
    <property type="match status" value="1"/>
</dbReference>
<reference evidence="3 4" key="1">
    <citation type="submission" date="2012-12" db="EMBL/GenBank/DDBJ databases">
        <title>Novel taxa of Listeriaceae from agricultural environments in the United States.</title>
        <authorList>
            <person name="den Bakker H.C."/>
            <person name="Allred A."/>
            <person name="Warchocki S."/>
            <person name="Wright E.M."/>
            <person name="Burrell A."/>
            <person name="Nightingale K.K."/>
            <person name="Kephart D."/>
            <person name="Wiedmann M."/>
        </authorList>
    </citation>
    <scope>NUCLEOTIDE SEQUENCE [LARGE SCALE GENOMIC DNA]</scope>
    <source>
        <strain evidence="3 4">FSL F6-1183</strain>
    </source>
</reference>
<dbReference type="SUPFAM" id="SSF46785">
    <property type="entry name" value="Winged helix' DNA-binding domain"/>
    <property type="match status" value="1"/>
</dbReference>
<dbReference type="PANTHER" id="PTHR33164:SF67">
    <property type="entry name" value="TRANSCRIPTIONAL REGULATOR, MARR FAMILY"/>
    <property type="match status" value="1"/>
</dbReference>
<dbReference type="RefSeq" id="WP_036106985.1">
    <property type="nucleotide sequence ID" value="NZ_AODG01000013.1"/>
</dbReference>
<dbReference type="Proteomes" id="UP000019251">
    <property type="component" value="Unassembled WGS sequence"/>
</dbReference>
<evidence type="ECO:0000313" key="4">
    <source>
        <dbReference type="Proteomes" id="UP000019251"/>
    </source>
</evidence>
<dbReference type="Gene3D" id="1.10.10.10">
    <property type="entry name" value="Winged helix-like DNA-binding domain superfamily/Winged helix DNA-binding domain"/>
    <property type="match status" value="1"/>
</dbReference>
<dbReference type="PROSITE" id="PS50995">
    <property type="entry name" value="HTH_MARR_2"/>
    <property type="match status" value="1"/>
</dbReference>
<evidence type="ECO:0000256" key="1">
    <source>
        <dbReference type="ARBA" id="ARBA00023125"/>
    </source>
</evidence>
<dbReference type="InterPro" id="IPR039422">
    <property type="entry name" value="MarR/SlyA-like"/>
</dbReference>
<organism evidence="3 4">
    <name type="scientific">Listeria grayi FSL F6-1183</name>
    <dbReference type="NCBI Taxonomy" id="1265827"/>
    <lineage>
        <taxon>Bacteria</taxon>
        <taxon>Bacillati</taxon>
        <taxon>Bacillota</taxon>
        <taxon>Bacilli</taxon>
        <taxon>Bacillales</taxon>
        <taxon>Listeriaceae</taxon>
        <taxon>Listeria</taxon>
    </lineage>
</organism>
<evidence type="ECO:0000259" key="2">
    <source>
        <dbReference type="PROSITE" id="PS50995"/>
    </source>
</evidence>
<sequence>MENYLEIETLTKRIFNSMRHEVEGVLKKKLSGSEYRILNLIANQVTKTSDLAKLLDVSASHITAITDALVENDFITRSRSTKDRRIIELSLTEAGQAFVADIEKQKRAIMMKHFSVFTPEEEMEFKRLLKKLAEAPLD</sequence>
<dbReference type="SMART" id="SM00347">
    <property type="entry name" value="HTH_MARR"/>
    <property type="match status" value="1"/>
</dbReference>
<dbReference type="InterPro" id="IPR036390">
    <property type="entry name" value="WH_DNA-bd_sf"/>
</dbReference>
<protein>
    <submittedName>
        <fullName evidence="3">Putative MarR family transcriptional regulator</fullName>
    </submittedName>
</protein>
<keyword evidence="1" id="KW-0238">DNA-binding</keyword>
<dbReference type="AlphaFoldDB" id="A0A829R6L8"/>
<dbReference type="InterPro" id="IPR036388">
    <property type="entry name" value="WH-like_DNA-bd_sf"/>
</dbReference>
<dbReference type="GO" id="GO:0003677">
    <property type="term" value="F:DNA binding"/>
    <property type="evidence" value="ECO:0007669"/>
    <property type="project" value="UniProtKB-KW"/>
</dbReference>
<dbReference type="GO" id="GO:0006950">
    <property type="term" value="P:response to stress"/>
    <property type="evidence" value="ECO:0007669"/>
    <property type="project" value="TreeGrafter"/>
</dbReference>
<dbReference type="PRINTS" id="PR00598">
    <property type="entry name" value="HTHMARR"/>
</dbReference>
<feature type="domain" description="HTH marR-type" evidence="2">
    <location>
        <begin position="1"/>
        <end position="134"/>
    </location>
</feature>
<accession>A0A829R6L8</accession>
<comment type="caution">
    <text evidence="3">The sequence shown here is derived from an EMBL/GenBank/DDBJ whole genome shotgun (WGS) entry which is preliminary data.</text>
</comment>
<evidence type="ECO:0000313" key="3">
    <source>
        <dbReference type="EMBL" id="EUJ27049.1"/>
    </source>
</evidence>
<name>A0A829R6L8_LISGR</name>
<dbReference type="Pfam" id="PF01047">
    <property type="entry name" value="MarR"/>
    <property type="match status" value="1"/>
</dbReference>
<proteinExistence type="predicted"/>